<keyword evidence="1" id="KW-0472">Membrane</keyword>
<comment type="caution">
    <text evidence="2">The sequence shown here is derived from an EMBL/GenBank/DDBJ whole genome shotgun (WGS) entry which is preliminary data.</text>
</comment>
<keyword evidence="1" id="KW-1133">Transmembrane helix</keyword>
<sequence length="104" mass="11615">MTSPLYAKYNWMSAGCRLRRGQKVLYSIQCVITSSLTFVPIYAYVFNRSQLDVHHHFLGIETETHCPPVGTVPPRLPHGTRGVLATNLHRHGAEKVVQTTTGPT</sequence>
<evidence type="ECO:0000313" key="3">
    <source>
        <dbReference type="Proteomes" id="UP001163046"/>
    </source>
</evidence>
<organism evidence="2 3">
    <name type="scientific">Desmophyllum pertusum</name>
    <dbReference type="NCBI Taxonomy" id="174260"/>
    <lineage>
        <taxon>Eukaryota</taxon>
        <taxon>Metazoa</taxon>
        <taxon>Cnidaria</taxon>
        <taxon>Anthozoa</taxon>
        <taxon>Hexacorallia</taxon>
        <taxon>Scleractinia</taxon>
        <taxon>Caryophylliina</taxon>
        <taxon>Caryophylliidae</taxon>
        <taxon>Desmophyllum</taxon>
    </lineage>
</organism>
<proteinExistence type="predicted"/>
<keyword evidence="1" id="KW-0812">Transmembrane</keyword>
<feature type="transmembrane region" description="Helical" evidence="1">
    <location>
        <begin position="24"/>
        <end position="45"/>
    </location>
</feature>
<reference evidence="2" key="1">
    <citation type="submission" date="2023-01" db="EMBL/GenBank/DDBJ databases">
        <title>Genome assembly of the deep-sea coral Lophelia pertusa.</title>
        <authorList>
            <person name="Herrera S."/>
            <person name="Cordes E."/>
        </authorList>
    </citation>
    <scope>NUCLEOTIDE SEQUENCE</scope>
    <source>
        <strain evidence="2">USNM1676648</strain>
        <tissue evidence="2">Polyp</tissue>
    </source>
</reference>
<dbReference type="EMBL" id="MU825408">
    <property type="protein sequence ID" value="KAJ7391087.1"/>
    <property type="molecule type" value="Genomic_DNA"/>
</dbReference>
<accession>A0A9X0A078</accession>
<dbReference type="AlphaFoldDB" id="A0A9X0A078"/>
<protein>
    <submittedName>
        <fullName evidence="2">Uncharacterized protein</fullName>
    </submittedName>
</protein>
<keyword evidence="3" id="KW-1185">Reference proteome</keyword>
<gene>
    <name evidence="2" type="ORF">OS493_020110</name>
</gene>
<dbReference type="Proteomes" id="UP001163046">
    <property type="component" value="Unassembled WGS sequence"/>
</dbReference>
<name>A0A9X0A078_9CNID</name>
<evidence type="ECO:0000256" key="1">
    <source>
        <dbReference type="SAM" id="Phobius"/>
    </source>
</evidence>
<evidence type="ECO:0000313" key="2">
    <source>
        <dbReference type="EMBL" id="KAJ7391087.1"/>
    </source>
</evidence>